<dbReference type="InterPro" id="IPR003594">
    <property type="entry name" value="HATPase_dom"/>
</dbReference>
<proteinExistence type="predicted"/>
<evidence type="ECO:0000256" key="5">
    <source>
        <dbReference type="ARBA" id="ARBA00022679"/>
    </source>
</evidence>
<dbReference type="PANTHER" id="PTHR43065:SF10">
    <property type="entry name" value="PEROXIDE STRESS-ACTIVATED HISTIDINE KINASE MAK3"/>
    <property type="match status" value="1"/>
</dbReference>
<accession>A0A1H3PHQ6</accession>
<dbReference type="AlphaFoldDB" id="A0A1H3PHQ6"/>
<evidence type="ECO:0000313" key="13">
    <source>
        <dbReference type="Proteomes" id="UP000199230"/>
    </source>
</evidence>
<keyword evidence="9" id="KW-0902">Two-component regulatory system</keyword>
<evidence type="ECO:0000256" key="2">
    <source>
        <dbReference type="ARBA" id="ARBA00004370"/>
    </source>
</evidence>
<dbReference type="GO" id="GO:0000155">
    <property type="term" value="F:phosphorelay sensor kinase activity"/>
    <property type="evidence" value="ECO:0007669"/>
    <property type="project" value="InterPro"/>
</dbReference>
<feature type="transmembrane region" description="Helical" evidence="10">
    <location>
        <begin position="185"/>
        <end position="206"/>
    </location>
</feature>
<comment type="catalytic activity">
    <reaction evidence="1">
        <text>ATP + protein L-histidine = ADP + protein N-phospho-L-histidine.</text>
        <dbReference type="EC" id="2.7.13.3"/>
    </reaction>
</comment>
<dbReference type="GO" id="GO:0016020">
    <property type="term" value="C:membrane"/>
    <property type="evidence" value="ECO:0007669"/>
    <property type="project" value="UniProtKB-SubCell"/>
</dbReference>
<feature type="domain" description="Histidine kinase" evidence="11">
    <location>
        <begin position="252"/>
        <end position="461"/>
    </location>
</feature>
<dbReference type="InterPro" id="IPR004358">
    <property type="entry name" value="Sig_transdc_His_kin-like_C"/>
</dbReference>
<dbReference type="FunFam" id="3.30.565.10:FF:000006">
    <property type="entry name" value="Sensor histidine kinase WalK"/>
    <property type="match status" value="1"/>
</dbReference>
<dbReference type="GO" id="GO:0005524">
    <property type="term" value="F:ATP binding"/>
    <property type="evidence" value="ECO:0007669"/>
    <property type="project" value="UniProtKB-KW"/>
</dbReference>
<evidence type="ECO:0000256" key="7">
    <source>
        <dbReference type="ARBA" id="ARBA00022777"/>
    </source>
</evidence>
<dbReference type="SMART" id="SM00388">
    <property type="entry name" value="HisKA"/>
    <property type="match status" value="1"/>
</dbReference>
<keyword evidence="10" id="KW-1133">Transmembrane helix</keyword>
<evidence type="ECO:0000256" key="8">
    <source>
        <dbReference type="ARBA" id="ARBA00022840"/>
    </source>
</evidence>
<keyword evidence="13" id="KW-1185">Reference proteome</keyword>
<dbReference type="RefSeq" id="WP_093314023.1">
    <property type="nucleotide sequence ID" value="NZ_FNPV01000006.1"/>
</dbReference>
<organism evidence="12 13">
    <name type="scientific">Tindallia californiensis</name>
    <dbReference type="NCBI Taxonomy" id="159292"/>
    <lineage>
        <taxon>Bacteria</taxon>
        <taxon>Bacillati</taxon>
        <taxon>Bacillota</taxon>
        <taxon>Clostridia</taxon>
        <taxon>Peptostreptococcales</taxon>
        <taxon>Tindalliaceae</taxon>
        <taxon>Tindallia</taxon>
    </lineage>
</organism>
<dbReference type="InterPro" id="IPR003661">
    <property type="entry name" value="HisK_dim/P_dom"/>
</dbReference>
<evidence type="ECO:0000256" key="9">
    <source>
        <dbReference type="ARBA" id="ARBA00023012"/>
    </source>
</evidence>
<dbReference type="PRINTS" id="PR00344">
    <property type="entry name" value="BCTRLSENSOR"/>
</dbReference>
<dbReference type="PROSITE" id="PS50109">
    <property type="entry name" value="HIS_KIN"/>
    <property type="match status" value="1"/>
</dbReference>
<keyword evidence="8" id="KW-0067">ATP-binding</keyword>
<keyword evidence="10" id="KW-0812">Transmembrane</keyword>
<dbReference type="Proteomes" id="UP000199230">
    <property type="component" value="Unassembled WGS sequence"/>
</dbReference>
<dbReference type="InterPro" id="IPR036890">
    <property type="entry name" value="HATPase_C_sf"/>
</dbReference>
<dbReference type="InterPro" id="IPR036097">
    <property type="entry name" value="HisK_dim/P_sf"/>
</dbReference>
<evidence type="ECO:0000256" key="3">
    <source>
        <dbReference type="ARBA" id="ARBA00012438"/>
    </source>
</evidence>
<dbReference type="Pfam" id="PF02518">
    <property type="entry name" value="HATPase_c"/>
    <property type="match status" value="1"/>
</dbReference>
<dbReference type="SMART" id="SM00387">
    <property type="entry name" value="HATPase_c"/>
    <property type="match status" value="1"/>
</dbReference>
<dbReference type="PANTHER" id="PTHR43065">
    <property type="entry name" value="SENSOR HISTIDINE KINASE"/>
    <property type="match status" value="1"/>
</dbReference>
<evidence type="ECO:0000256" key="1">
    <source>
        <dbReference type="ARBA" id="ARBA00000085"/>
    </source>
</evidence>
<dbReference type="EC" id="2.7.13.3" evidence="3"/>
<evidence type="ECO:0000256" key="10">
    <source>
        <dbReference type="SAM" id="Phobius"/>
    </source>
</evidence>
<evidence type="ECO:0000259" key="11">
    <source>
        <dbReference type="PROSITE" id="PS50109"/>
    </source>
</evidence>
<sequence>MNEQKILKRLRNKIFALIMGMLILPIMMIILLIYQNINYNAMIKEGLGQDIEEKAYRISSNVIQDMKDGFLELDNASQEDYDRIIGRHYRETLYLLHKNGKILYTNDQQTEPLLQEKEAIIQWIREIEDTSPKQVSGHKEYDAYGQYGRQMMMGYAVVNSNRETDPEGVVLLFTQTARLLPDENVYRAMFFITIFIGGGILVKVLMKFSEVILNQFIRVNQNLQSASAEAEHIRKKLIISEKLAAMGRVTSGIAHEIGNPLASISSMCQVLKRPKLPTEKRQEYVEKIKQDADRIDGIIKEFLYFSGNKPLENHPLDINEVVKQSIKTIPEKRKNAQVTIYEDYGTNLPRISGDATKLEMVFANIFLNAFQVIEAEGSIFVRTMKKQSTVQIGIRDTGKGIEDKDIDHIFDPFYTTKPVGKGSGLGLYICQQIIEAHQGSIKVKTEEQAGTEFIIRLPIGEA</sequence>
<dbReference type="InterPro" id="IPR005467">
    <property type="entry name" value="His_kinase_dom"/>
</dbReference>
<gene>
    <name evidence="12" type="ORF">SAMN05192546_106213</name>
</gene>
<dbReference type="OrthoDB" id="9784397at2"/>
<comment type="subcellular location">
    <subcellularLocation>
        <location evidence="2">Membrane</location>
    </subcellularLocation>
</comment>
<dbReference type="STRING" id="159292.SAMN05192546_106213"/>
<dbReference type="Gene3D" id="3.30.565.10">
    <property type="entry name" value="Histidine kinase-like ATPase, C-terminal domain"/>
    <property type="match status" value="1"/>
</dbReference>
<dbReference type="EMBL" id="FNPV01000006">
    <property type="protein sequence ID" value="SDZ00597.1"/>
    <property type="molecule type" value="Genomic_DNA"/>
</dbReference>
<evidence type="ECO:0000256" key="6">
    <source>
        <dbReference type="ARBA" id="ARBA00022741"/>
    </source>
</evidence>
<keyword evidence="7 12" id="KW-0418">Kinase</keyword>
<name>A0A1H3PHQ6_9FIRM</name>
<reference evidence="12 13" key="1">
    <citation type="submission" date="2016-10" db="EMBL/GenBank/DDBJ databases">
        <authorList>
            <person name="de Groot N.N."/>
        </authorList>
    </citation>
    <scope>NUCLEOTIDE SEQUENCE [LARGE SCALE GENOMIC DNA]</scope>
    <source>
        <strain evidence="12 13">APO</strain>
    </source>
</reference>
<keyword evidence="6" id="KW-0547">Nucleotide-binding</keyword>
<protein>
    <recommendedName>
        <fullName evidence="3">histidine kinase</fullName>
        <ecNumber evidence="3">2.7.13.3</ecNumber>
    </recommendedName>
</protein>
<keyword evidence="4" id="KW-0597">Phosphoprotein</keyword>
<evidence type="ECO:0000313" key="12">
    <source>
        <dbReference type="EMBL" id="SDZ00597.1"/>
    </source>
</evidence>
<dbReference type="SUPFAM" id="SSF47384">
    <property type="entry name" value="Homodimeric domain of signal transducing histidine kinase"/>
    <property type="match status" value="1"/>
</dbReference>
<feature type="transmembrane region" description="Helical" evidence="10">
    <location>
        <begin position="14"/>
        <end position="34"/>
    </location>
</feature>
<evidence type="ECO:0000256" key="4">
    <source>
        <dbReference type="ARBA" id="ARBA00022553"/>
    </source>
</evidence>
<dbReference type="Pfam" id="PF00512">
    <property type="entry name" value="HisKA"/>
    <property type="match status" value="1"/>
</dbReference>
<dbReference type="Gene3D" id="1.10.287.130">
    <property type="match status" value="1"/>
</dbReference>
<keyword evidence="10" id="KW-0472">Membrane</keyword>
<dbReference type="SUPFAM" id="SSF55874">
    <property type="entry name" value="ATPase domain of HSP90 chaperone/DNA topoisomerase II/histidine kinase"/>
    <property type="match status" value="1"/>
</dbReference>
<keyword evidence="5" id="KW-0808">Transferase</keyword>
<dbReference type="CDD" id="cd00082">
    <property type="entry name" value="HisKA"/>
    <property type="match status" value="1"/>
</dbReference>